<dbReference type="PANTHER" id="PTHR34698">
    <property type="entry name" value="5-OXOPROLINASE SUBUNIT B"/>
    <property type="match status" value="1"/>
</dbReference>
<accession>A0A424YYW1</accession>
<feature type="domain" description="Carboxyltransferase" evidence="4">
    <location>
        <begin position="2"/>
        <end position="238"/>
    </location>
</feature>
<dbReference type="Proteomes" id="UP000286095">
    <property type="component" value="Unassembled WGS sequence"/>
</dbReference>
<dbReference type="SUPFAM" id="SSF160467">
    <property type="entry name" value="PH0987 N-terminal domain-like"/>
    <property type="match status" value="1"/>
</dbReference>
<evidence type="ECO:0000256" key="2">
    <source>
        <dbReference type="ARBA" id="ARBA00022801"/>
    </source>
</evidence>
<dbReference type="InterPro" id="IPR010016">
    <property type="entry name" value="PxpB"/>
</dbReference>
<name>A0A424YYW1_9BACT</name>
<comment type="caution">
    <text evidence="5">The sequence shown here is derived from an EMBL/GenBank/DDBJ whole genome shotgun (WGS) entry which is preliminary data.</text>
</comment>
<dbReference type="GO" id="GO:0016787">
    <property type="term" value="F:hydrolase activity"/>
    <property type="evidence" value="ECO:0007669"/>
    <property type="project" value="UniProtKB-KW"/>
</dbReference>
<dbReference type="PANTHER" id="PTHR34698:SF2">
    <property type="entry name" value="5-OXOPROLINASE SUBUNIT B"/>
    <property type="match status" value="1"/>
</dbReference>
<evidence type="ECO:0000256" key="1">
    <source>
        <dbReference type="ARBA" id="ARBA00022741"/>
    </source>
</evidence>
<keyword evidence="1" id="KW-0547">Nucleotide-binding</keyword>
<dbReference type="GO" id="GO:0005524">
    <property type="term" value="F:ATP binding"/>
    <property type="evidence" value="ECO:0007669"/>
    <property type="project" value="UniProtKB-KW"/>
</dbReference>
<protein>
    <submittedName>
        <fullName evidence="5">Allophanate hydrolase</fullName>
    </submittedName>
</protein>
<sequence>MFKYSYGGDEFLYVEIGHGMSLEAFFKAMAICSKLENMKIQGIIEICPANASYMIRFNPDILHYKKALEILQNLEKEVGDNNAPITTRIIEFPVFYKDPYTYEVGVKFRDHHQCRAPNSQFDPNLTDIEYAAQINGYKDVDDFIQAHSNSPWFVSMIGFVAGLPWLYQLVEKEKQIQVPKYLKARIDTPKLTVGHGGCFGCIYAVRGGGGYQMMGVTPVPIWDPNQELDYFKDSMVFLKPGDIIKFTPCTQNEYDKMLKEVENKTFKLKIKQVEFSLKHWQENPNQYNQKLLEVLHG</sequence>
<dbReference type="SUPFAM" id="SSF50891">
    <property type="entry name" value="Cyclophilin-like"/>
    <property type="match status" value="1"/>
</dbReference>
<reference evidence="5 6" key="1">
    <citation type="submission" date="2018-08" db="EMBL/GenBank/DDBJ databases">
        <title>Survival mechanisms of Campylobacter hepaticus identified by genomic analysis and comparative transcriptomic analysis of in vivo and in vitro derived bacteria.</title>
        <authorList>
            <person name="Van T.T.H."/>
            <person name="Moore R.J."/>
        </authorList>
    </citation>
    <scope>NUCLEOTIDE SEQUENCE [LARGE SCALE GENOMIC DNA]</scope>
    <source>
        <strain evidence="5 6">54L</strain>
    </source>
</reference>
<dbReference type="InterPro" id="IPR003833">
    <property type="entry name" value="CT_C_D"/>
</dbReference>
<gene>
    <name evidence="5" type="ORF">DZD40_06735</name>
</gene>
<proteinExistence type="predicted"/>
<organism evidence="5 6">
    <name type="scientific">Campylobacter hepaticus</name>
    <dbReference type="NCBI Taxonomy" id="1813019"/>
    <lineage>
        <taxon>Bacteria</taxon>
        <taxon>Pseudomonadati</taxon>
        <taxon>Campylobacterota</taxon>
        <taxon>Epsilonproteobacteria</taxon>
        <taxon>Campylobacterales</taxon>
        <taxon>Campylobacteraceae</taxon>
        <taxon>Campylobacter</taxon>
    </lineage>
</organism>
<dbReference type="AlphaFoldDB" id="A0A424YYW1"/>
<evidence type="ECO:0000259" key="4">
    <source>
        <dbReference type="SMART" id="SM00796"/>
    </source>
</evidence>
<keyword evidence="3" id="KW-0067">ATP-binding</keyword>
<dbReference type="InterPro" id="IPR029000">
    <property type="entry name" value="Cyclophilin-like_dom_sf"/>
</dbReference>
<evidence type="ECO:0000256" key="3">
    <source>
        <dbReference type="ARBA" id="ARBA00022840"/>
    </source>
</evidence>
<evidence type="ECO:0000313" key="6">
    <source>
        <dbReference type="Proteomes" id="UP000286095"/>
    </source>
</evidence>
<keyword evidence="2 5" id="KW-0378">Hydrolase</keyword>
<dbReference type="RefSeq" id="WP_124134221.1">
    <property type="nucleotide sequence ID" value="NZ_QURW01000019.1"/>
</dbReference>
<dbReference type="SMART" id="SM00796">
    <property type="entry name" value="AHS1"/>
    <property type="match status" value="1"/>
</dbReference>
<dbReference type="EMBL" id="QURW01000019">
    <property type="protein sequence ID" value="RQD86369.1"/>
    <property type="molecule type" value="Genomic_DNA"/>
</dbReference>
<dbReference type="Gene3D" id="3.30.1360.40">
    <property type="match status" value="1"/>
</dbReference>
<evidence type="ECO:0000313" key="5">
    <source>
        <dbReference type="EMBL" id="RQD86369.1"/>
    </source>
</evidence>
<dbReference type="Pfam" id="PF02682">
    <property type="entry name" value="CT_C_D"/>
    <property type="match status" value="1"/>
</dbReference>
<dbReference type="Gene3D" id="2.40.100.10">
    <property type="entry name" value="Cyclophilin-like"/>
    <property type="match status" value="1"/>
</dbReference>